<organism evidence="1 2">
    <name type="scientific">Lentinus brumalis</name>
    <dbReference type="NCBI Taxonomy" id="2498619"/>
    <lineage>
        <taxon>Eukaryota</taxon>
        <taxon>Fungi</taxon>
        <taxon>Dikarya</taxon>
        <taxon>Basidiomycota</taxon>
        <taxon>Agaricomycotina</taxon>
        <taxon>Agaricomycetes</taxon>
        <taxon>Polyporales</taxon>
        <taxon>Polyporaceae</taxon>
        <taxon>Lentinus</taxon>
    </lineage>
</organism>
<protein>
    <submittedName>
        <fullName evidence="1">Uncharacterized protein</fullName>
    </submittedName>
</protein>
<dbReference type="STRING" id="139420.A0A371DYA3"/>
<gene>
    <name evidence="1" type="ORF">OH76DRAFT_1476882</name>
</gene>
<sequence length="197" mass="21636">MEVASPPAHQTLSAISTAELPSSVSPFAHNLIRVLSLTRGHCAYQPTRGLLTLAFELTAAEVAQVERWKARDTTADDLTASMYVCVLLIGQGLPKHLLKTVQYPCEPDGSVDLGAHGLHPGVNTLQIYQHRDYSDRAFAIVLHHSTAAHLAELQRLRNQDRSWREMLGRLGTFNIPVPTVMIPTLPKVNAMCDSPIV</sequence>
<evidence type="ECO:0000313" key="1">
    <source>
        <dbReference type="EMBL" id="RDX57503.1"/>
    </source>
</evidence>
<keyword evidence="2" id="KW-1185">Reference proteome</keyword>
<proteinExistence type="predicted"/>
<dbReference type="Proteomes" id="UP000256964">
    <property type="component" value="Unassembled WGS sequence"/>
</dbReference>
<accession>A0A371DYA3</accession>
<name>A0A371DYA3_9APHY</name>
<reference evidence="1 2" key="1">
    <citation type="journal article" date="2018" name="Biotechnol. Biofuels">
        <title>Integrative visual omics of the white-rot fungus Polyporus brumalis exposes the biotechnological potential of its oxidative enzymes for delignifying raw plant biomass.</title>
        <authorList>
            <person name="Miyauchi S."/>
            <person name="Rancon A."/>
            <person name="Drula E."/>
            <person name="Hage H."/>
            <person name="Chaduli D."/>
            <person name="Favel A."/>
            <person name="Grisel S."/>
            <person name="Henrissat B."/>
            <person name="Herpoel-Gimbert I."/>
            <person name="Ruiz-Duenas F.J."/>
            <person name="Chevret D."/>
            <person name="Hainaut M."/>
            <person name="Lin J."/>
            <person name="Wang M."/>
            <person name="Pangilinan J."/>
            <person name="Lipzen A."/>
            <person name="Lesage-Meessen L."/>
            <person name="Navarro D."/>
            <person name="Riley R."/>
            <person name="Grigoriev I.V."/>
            <person name="Zhou S."/>
            <person name="Raouche S."/>
            <person name="Rosso M.N."/>
        </authorList>
    </citation>
    <scope>NUCLEOTIDE SEQUENCE [LARGE SCALE GENOMIC DNA]</scope>
    <source>
        <strain evidence="1 2">BRFM 1820</strain>
    </source>
</reference>
<dbReference type="EMBL" id="KZ857379">
    <property type="protein sequence ID" value="RDX57503.1"/>
    <property type="molecule type" value="Genomic_DNA"/>
</dbReference>
<dbReference type="AlphaFoldDB" id="A0A371DYA3"/>
<evidence type="ECO:0000313" key="2">
    <source>
        <dbReference type="Proteomes" id="UP000256964"/>
    </source>
</evidence>
<dbReference type="OrthoDB" id="3040699at2759"/>